<organism evidence="5 6">
    <name type="scientific">Bullifex porci</name>
    <dbReference type="NCBI Taxonomy" id="2606638"/>
    <lineage>
        <taxon>Bacteria</taxon>
        <taxon>Pseudomonadati</taxon>
        <taxon>Spirochaetota</taxon>
        <taxon>Spirochaetia</taxon>
        <taxon>Spirochaetales</taxon>
        <taxon>Spirochaetaceae</taxon>
        <taxon>Bullifex</taxon>
    </lineage>
</organism>
<dbReference type="EMBL" id="VUNN01000007">
    <property type="protein sequence ID" value="MSU06185.1"/>
    <property type="molecule type" value="Genomic_DNA"/>
</dbReference>
<evidence type="ECO:0000259" key="4">
    <source>
        <dbReference type="Pfam" id="PF04879"/>
    </source>
</evidence>
<dbReference type="GO" id="GO:0046872">
    <property type="term" value="F:metal ion binding"/>
    <property type="evidence" value="ECO:0007669"/>
    <property type="project" value="UniProtKB-KW"/>
</dbReference>
<dbReference type="RefSeq" id="WP_154425160.1">
    <property type="nucleotide sequence ID" value="NZ_VUNN01000007.1"/>
</dbReference>
<keyword evidence="1" id="KW-0479">Metal-binding</keyword>
<dbReference type="Gene3D" id="3.10.530.10">
    <property type="entry name" value="CPE0013-like"/>
    <property type="match status" value="1"/>
</dbReference>
<evidence type="ECO:0000256" key="3">
    <source>
        <dbReference type="ARBA" id="ARBA00023014"/>
    </source>
</evidence>
<comment type="caution">
    <text evidence="5">The sequence shown here is derived from an EMBL/GenBank/DDBJ whole genome shotgun (WGS) entry which is preliminary data.</text>
</comment>
<dbReference type="AlphaFoldDB" id="A0A7X2TRJ0"/>
<dbReference type="Pfam" id="PF04879">
    <property type="entry name" value="Molybdop_Fe4S4"/>
    <property type="match status" value="1"/>
</dbReference>
<dbReference type="InterPro" id="IPR012460">
    <property type="entry name" value="DUF1667"/>
</dbReference>
<reference evidence="5 6" key="1">
    <citation type="submission" date="2019-08" db="EMBL/GenBank/DDBJ databases">
        <title>In-depth cultivation of the pig gut microbiome towards novel bacterial diversity and tailored functional studies.</title>
        <authorList>
            <person name="Wylensek D."/>
            <person name="Hitch T.C.A."/>
            <person name="Clavel T."/>
        </authorList>
    </citation>
    <scope>NUCLEOTIDE SEQUENCE [LARGE SCALE GENOMIC DNA]</scope>
    <source>
        <strain evidence="5 6">NM-380-WT-3C1</strain>
    </source>
</reference>
<evidence type="ECO:0000256" key="2">
    <source>
        <dbReference type="ARBA" id="ARBA00023004"/>
    </source>
</evidence>
<dbReference type="GO" id="GO:0051536">
    <property type="term" value="F:iron-sulfur cluster binding"/>
    <property type="evidence" value="ECO:0007669"/>
    <property type="project" value="UniProtKB-KW"/>
</dbReference>
<feature type="domain" description="4Fe-4S Mo/W bis-MGD-type" evidence="4">
    <location>
        <begin position="7"/>
        <end position="33"/>
    </location>
</feature>
<evidence type="ECO:0000256" key="1">
    <source>
        <dbReference type="ARBA" id="ARBA00022723"/>
    </source>
</evidence>
<dbReference type="PANTHER" id="PTHR39450:SF1">
    <property type="entry name" value="DUF1667 DOMAIN-CONTAINING PROTEIN"/>
    <property type="match status" value="1"/>
</dbReference>
<accession>A0A7X2TRJ0</accession>
<dbReference type="InterPro" id="IPR006963">
    <property type="entry name" value="Mopterin_OxRdtase_4Fe-4S_dom"/>
</dbReference>
<dbReference type="Proteomes" id="UP000460549">
    <property type="component" value="Unassembled WGS sequence"/>
</dbReference>
<dbReference type="PANTHER" id="PTHR39450">
    <property type="entry name" value="MOLYBDOPTERIN OXIDOREDUCTASE, 4FE-4S CLUSTER-BINDING SUBUNIT"/>
    <property type="match status" value="1"/>
</dbReference>
<gene>
    <name evidence="5" type="ORF">FYJ80_05260</name>
</gene>
<sequence>MSNVELTCINCPLGCQLTATVENGAVIKVSGNNCIRGERYAKNEVVAPKRTVTSTVKGVGCRVCVKTVPEIPKEKIFACMEEIHKTEITSHVHIGDVIIKNIAGTGSDLVATSEG</sequence>
<dbReference type="SUPFAM" id="SSF53706">
    <property type="entry name" value="Formate dehydrogenase/DMSO reductase, domains 1-3"/>
    <property type="match status" value="1"/>
</dbReference>
<keyword evidence="6" id="KW-1185">Reference proteome</keyword>
<evidence type="ECO:0000313" key="5">
    <source>
        <dbReference type="EMBL" id="MSU06185.1"/>
    </source>
</evidence>
<dbReference type="Gene3D" id="2.20.25.90">
    <property type="entry name" value="ADC-like domains"/>
    <property type="match status" value="1"/>
</dbReference>
<keyword evidence="3" id="KW-0411">Iron-sulfur</keyword>
<dbReference type="Pfam" id="PF07892">
    <property type="entry name" value="DUF1667"/>
    <property type="match status" value="1"/>
</dbReference>
<proteinExistence type="predicted"/>
<dbReference type="SUPFAM" id="SSF160148">
    <property type="entry name" value="CPE0013-like"/>
    <property type="match status" value="1"/>
</dbReference>
<dbReference type="GO" id="GO:0016491">
    <property type="term" value="F:oxidoreductase activity"/>
    <property type="evidence" value="ECO:0007669"/>
    <property type="project" value="InterPro"/>
</dbReference>
<dbReference type="InterPro" id="IPR036593">
    <property type="entry name" value="CPE0013-like_sf"/>
</dbReference>
<keyword evidence="2" id="KW-0408">Iron</keyword>
<name>A0A7X2TRJ0_9SPIO</name>
<evidence type="ECO:0000313" key="6">
    <source>
        <dbReference type="Proteomes" id="UP000460549"/>
    </source>
</evidence>
<protein>
    <submittedName>
        <fullName evidence="5">DUF1667 domain-containing protein</fullName>
    </submittedName>
</protein>